<keyword evidence="5" id="KW-0808">Transferase</keyword>
<dbReference type="Gramene" id="Pp3c14_20680V3.2">
    <property type="protein sequence ID" value="Pp3c14_20680V3.2"/>
    <property type="gene ID" value="Pp3c14_20680"/>
</dbReference>
<dbReference type="Proteomes" id="UP000006727">
    <property type="component" value="Chromosome 14"/>
</dbReference>
<dbReference type="EnsemblPlants" id="Pp3c14_20680V3.2">
    <property type="protein sequence ID" value="Pp3c14_20680V3.2"/>
    <property type="gene ID" value="Pp3c14_20680"/>
</dbReference>
<dbReference type="InterPro" id="IPR011009">
    <property type="entry name" value="Kinase-like_dom_sf"/>
</dbReference>
<feature type="binding site" evidence="14">
    <location>
        <position position="34"/>
    </location>
    <ligand>
        <name>ATP</name>
        <dbReference type="ChEBI" id="CHEBI:30616"/>
    </ligand>
</feature>
<evidence type="ECO:0000313" key="20">
    <source>
        <dbReference type="Proteomes" id="UP000006727"/>
    </source>
</evidence>
<dbReference type="InterPro" id="IPR008271">
    <property type="entry name" value="Ser/Thr_kinase_AS"/>
</dbReference>
<accession>A0A2K1JIK1</accession>
<evidence type="ECO:0000256" key="14">
    <source>
        <dbReference type="PROSITE-ProRule" id="PRU10141"/>
    </source>
</evidence>
<reference evidence="19" key="3">
    <citation type="submission" date="2020-12" db="UniProtKB">
        <authorList>
            <consortium name="EnsemblPlants"/>
        </authorList>
    </citation>
    <scope>IDENTIFICATION</scope>
</reference>
<gene>
    <name evidence="18" type="ORF">PHYPA_018788</name>
</gene>
<dbReference type="GO" id="GO:0005929">
    <property type="term" value="C:cilium"/>
    <property type="evidence" value="ECO:0007669"/>
    <property type="project" value="UniProtKB-SubCell"/>
</dbReference>
<reference evidence="18 20" key="1">
    <citation type="journal article" date="2008" name="Science">
        <title>The Physcomitrella genome reveals evolutionary insights into the conquest of land by plants.</title>
        <authorList>
            <person name="Rensing S."/>
            <person name="Lang D."/>
            <person name="Zimmer A."/>
            <person name="Terry A."/>
            <person name="Salamov A."/>
            <person name="Shapiro H."/>
            <person name="Nishiyama T."/>
            <person name="Perroud P.-F."/>
            <person name="Lindquist E."/>
            <person name="Kamisugi Y."/>
            <person name="Tanahashi T."/>
            <person name="Sakakibara K."/>
            <person name="Fujita T."/>
            <person name="Oishi K."/>
            <person name="Shin-I T."/>
            <person name="Kuroki Y."/>
            <person name="Toyoda A."/>
            <person name="Suzuki Y."/>
            <person name="Hashimoto A."/>
            <person name="Yamaguchi K."/>
            <person name="Sugano A."/>
            <person name="Kohara Y."/>
            <person name="Fujiyama A."/>
            <person name="Anterola A."/>
            <person name="Aoki S."/>
            <person name="Ashton N."/>
            <person name="Barbazuk W.B."/>
            <person name="Barker E."/>
            <person name="Bennetzen J."/>
            <person name="Bezanilla M."/>
            <person name="Blankenship R."/>
            <person name="Cho S.H."/>
            <person name="Dutcher S."/>
            <person name="Estelle M."/>
            <person name="Fawcett J.A."/>
            <person name="Gundlach H."/>
            <person name="Hanada K."/>
            <person name="Heyl A."/>
            <person name="Hicks K.A."/>
            <person name="Hugh J."/>
            <person name="Lohr M."/>
            <person name="Mayer K."/>
            <person name="Melkozernov A."/>
            <person name="Murata T."/>
            <person name="Nelson D."/>
            <person name="Pils B."/>
            <person name="Prigge M."/>
            <person name="Reiss B."/>
            <person name="Renner T."/>
            <person name="Rombauts S."/>
            <person name="Rushton P."/>
            <person name="Sanderfoot A."/>
            <person name="Schween G."/>
            <person name="Shiu S.-H."/>
            <person name="Stueber K."/>
            <person name="Theodoulou F.L."/>
            <person name="Tu H."/>
            <person name="Van de Peer Y."/>
            <person name="Verrier P.J."/>
            <person name="Waters E."/>
            <person name="Wood A."/>
            <person name="Yang L."/>
            <person name="Cove D."/>
            <person name="Cuming A."/>
            <person name="Hasebe M."/>
            <person name="Lucas S."/>
            <person name="Mishler D.B."/>
            <person name="Reski R."/>
            <person name="Grigoriev I."/>
            <person name="Quatrano R.S."/>
            <person name="Boore J.L."/>
        </authorList>
    </citation>
    <scope>NUCLEOTIDE SEQUENCE [LARGE SCALE GENOMIC DNA]</scope>
    <source>
        <strain evidence="19 20">cv. Gransden 2004</strain>
    </source>
</reference>
<dbReference type="EC" id="2.7.11.1" evidence="3"/>
<dbReference type="InterPro" id="IPR050117">
    <property type="entry name" value="MAPK"/>
</dbReference>
<dbReference type="FunCoup" id="A0A2K1JIK1">
    <property type="interactions" value="1111"/>
</dbReference>
<dbReference type="PANTHER" id="PTHR24055">
    <property type="entry name" value="MITOGEN-ACTIVATED PROTEIN KINASE"/>
    <property type="match status" value="1"/>
</dbReference>
<comment type="subcellular location">
    <subcellularLocation>
        <location evidence="2">Cell projection</location>
        <location evidence="2">Cilium</location>
    </subcellularLocation>
</comment>
<evidence type="ECO:0000256" key="7">
    <source>
        <dbReference type="ARBA" id="ARBA00022741"/>
    </source>
</evidence>
<dbReference type="Gene3D" id="3.30.200.20">
    <property type="entry name" value="Phosphorylase Kinase, domain 1"/>
    <property type="match status" value="1"/>
</dbReference>
<keyword evidence="20" id="KW-1185">Reference proteome</keyword>
<keyword evidence="7 14" id="KW-0547">Nucleotide-binding</keyword>
<dbReference type="InParanoid" id="A0A2K1JIK1"/>
<dbReference type="InterPro" id="IPR000719">
    <property type="entry name" value="Prot_kinase_dom"/>
</dbReference>
<evidence type="ECO:0000256" key="1">
    <source>
        <dbReference type="ARBA" id="ARBA00001946"/>
    </source>
</evidence>
<evidence type="ECO:0000256" key="16">
    <source>
        <dbReference type="SAM" id="MobiDB-lite"/>
    </source>
</evidence>
<evidence type="ECO:0000256" key="11">
    <source>
        <dbReference type="ARBA" id="ARBA00023273"/>
    </source>
</evidence>
<reference evidence="18 20" key="2">
    <citation type="journal article" date="2018" name="Plant J.">
        <title>The Physcomitrella patens chromosome-scale assembly reveals moss genome structure and evolution.</title>
        <authorList>
            <person name="Lang D."/>
            <person name="Ullrich K.K."/>
            <person name="Murat F."/>
            <person name="Fuchs J."/>
            <person name="Jenkins J."/>
            <person name="Haas F.B."/>
            <person name="Piednoel M."/>
            <person name="Gundlach H."/>
            <person name="Van Bel M."/>
            <person name="Meyberg R."/>
            <person name="Vives C."/>
            <person name="Morata J."/>
            <person name="Symeonidi A."/>
            <person name="Hiss M."/>
            <person name="Muchero W."/>
            <person name="Kamisugi Y."/>
            <person name="Saleh O."/>
            <person name="Blanc G."/>
            <person name="Decker E.L."/>
            <person name="van Gessel N."/>
            <person name="Grimwood J."/>
            <person name="Hayes R.D."/>
            <person name="Graham S.W."/>
            <person name="Gunter L.E."/>
            <person name="McDaniel S.F."/>
            <person name="Hoernstein S.N.W."/>
            <person name="Larsson A."/>
            <person name="Li F.W."/>
            <person name="Perroud P.F."/>
            <person name="Phillips J."/>
            <person name="Ranjan P."/>
            <person name="Rokshar D.S."/>
            <person name="Rothfels C.J."/>
            <person name="Schneider L."/>
            <person name="Shu S."/>
            <person name="Stevenson D.W."/>
            <person name="Thummler F."/>
            <person name="Tillich M."/>
            <person name="Villarreal Aguilar J.C."/>
            <person name="Widiez T."/>
            <person name="Wong G.K."/>
            <person name="Wymore A."/>
            <person name="Zhang Y."/>
            <person name="Zimmer A.D."/>
            <person name="Quatrano R.S."/>
            <person name="Mayer K.F.X."/>
            <person name="Goodstein D."/>
            <person name="Casacuberta J.M."/>
            <person name="Vandepoele K."/>
            <person name="Reski R."/>
            <person name="Cuming A.C."/>
            <person name="Tuskan G.A."/>
            <person name="Maumus F."/>
            <person name="Salse J."/>
            <person name="Schmutz J."/>
            <person name="Rensing S.A."/>
        </authorList>
    </citation>
    <scope>NUCLEOTIDE SEQUENCE [LARGE SCALE GENOMIC DNA]</scope>
    <source>
        <strain evidence="19 20">cv. Gransden 2004</strain>
    </source>
</reference>
<evidence type="ECO:0000313" key="18">
    <source>
        <dbReference type="EMBL" id="PNR41385.1"/>
    </source>
</evidence>
<dbReference type="PROSITE" id="PS50011">
    <property type="entry name" value="PROTEIN_KINASE_DOM"/>
    <property type="match status" value="1"/>
</dbReference>
<keyword evidence="10" id="KW-0460">Magnesium</keyword>
<dbReference type="STRING" id="3218.A0A2K1JIK1"/>
<proteinExistence type="inferred from homology"/>
<dbReference type="GO" id="GO:0005737">
    <property type="term" value="C:cytoplasm"/>
    <property type="evidence" value="ECO:0000318"/>
    <property type="project" value="GO_Central"/>
</dbReference>
<dbReference type="GO" id="GO:0035556">
    <property type="term" value="P:intracellular signal transduction"/>
    <property type="evidence" value="ECO:0000318"/>
    <property type="project" value="GO_Central"/>
</dbReference>
<comment type="catalytic activity">
    <reaction evidence="12">
        <text>L-threonyl-[protein] + ATP = O-phospho-L-threonyl-[protein] + ADP + H(+)</text>
        <dbReference type="Rhea" id="RHEA:46608"/>
        <dbReference type="Rhea" id="RHEA-COMP:11060"/>
        <dbReference type="Rhea" id="RHEA-COMP:11605"/>
        <dbReference type="ChEBI" id="CHEBI:15378"/>
        <dbReference type="ChEBI" id="CHEBI:30013"/>
        <dbReference type="ChEBI" id="CHEBI:30616"/>
        <dbReference type="ChEBI" id="CHEBI:61977"/>
        <dbReference type="ChEBI" id="CHEBI:456216"/>
        <dbReference type="EC" id="2.7.11.1"/>
    </reaction>
</comment>
<feature type="domain" description="Protein kinase" evidence="17">
    <location>
        <begin position="4"/>
        <end position="315"/>
    </location>
</feature>
<dbReference type="PROSITE" id="PS00108">
    <property type="entry name" value="PROTEIN_KINASE_ST"/>
    <property type="match status" value="1"/>
</dbReference>
<evidence type="ECO:0000256" key="6">
    <source>
        <dbReference type="ARBA" id="ARBA00022723"/>
    </source>
</evidence>
<dbReference type="GO" id="GO:0005634">
    <property type="term" value="C:nucleus"/>
    <property type="evidence" value="ECO:0000318"/>
    <property type="project" value="GO_Central"/>
</dbReference>
<protein>
    <recommendedName>
        <fullName evidence="3">non-specific serine/threonine protein kinase</fullName>
        <ecNumber evidence="3">2.7.11.1</ecNumber>
    </recommendedName>
</protein>
<evidence type="ECO:0000313" key="19">
    <source>
        <dbReference type="EnsemblPlants" id="Pp3c14_20680V3.1"/>
    </source>
</evidence>
<comment type="catalytic activity">
    <reaction evidence="13">
        <text>L-seryl-[protein] + ATP = O-phospho-L-seryl-[protein] + ADP + H(+)</text>
        <dbReference type="Rhea" id="RHEA:17989"/>
        <dbReference type="Rhea" id="RHEA-COMP:9863"/>
        <dbReference type="Rhea" id="RHEA-COMP:11604"/>
        <dbReference type="ChEBI" id="CHEBI:15378"/>
        <dbReference type="ChEBI" id="CHEBI:29999"/>
        <dbReference type="ChEBI" id="CHEBI:30616"/>
        <dbReference type="ChEBI" id="CHEBI:83421"/>
        <dbReference type="ChEBI" id="CHEBI:456216"/>
        <dbReference type="EC" id="2.7.11.1"/>
    </reaction>
</comment>
<dbReference type="Gene3D" id="1.10.510.10">
    <property type="entry name" value="Transferase(Phosphotransferase) domain 1"/>
    <property type="match status" value="2"/>
</dbReference>
<evidence type="ECO:0000256" key="2">
    <source>
        <dbReference type="ARBA" id="ARBA00004138"/>
    </source>
</evidence>
<evidence type="ECO:0000256" key="9">
    <source>
        <dbReference type="ARBA" id="ARBA00022840"/>
    </source>
</evidence>
<dbReference type="Pfam" id="PF00069">
    <property type="entry name" value="Pkinase"/>
    <property type="match status" value="1"/>
</dbReference>
<dbReference type="PaxDb" id="3218-PP1S34_221V6.1"/>
<evidence type="ECO:0000256" key="3">
    <source>
        <dbReference type="ARBA" id="ARBA00012513"/>
    </source>
</evidence>
<keyword evidence="4 15" id="KW-0723">Serine/threonine-protein kinase</keyword>
<name>A0A2K1JIK1_PHYPA</name>
<dbReference type="EMBL" id="ABEU02000014">
    <property type="protein sequence ID" value="PNR41385.1"/>
    <property type="molecule type" value="Genomic_DNA"/>
</dbReference>
<evidence type="ECO:0000256" key="4">
    <source>
        <dbReference type="ARBA" id="ARBA00022527"/>
    </source>
</evidence>
<comment type="similarity">
    <text evidence="15">Belongs to the protein kinase superfamily.</text>
</comment>
<dbReference type="FunFam" id="3.30.200.20:FF:000071">
    <property type="entry name" value="serine/threonine-protein kinase MAK isoform X1"/>
    <property type="match status" value="1"/>
</dbReference>
<evidence type="ECO:0000256" key="8">
    <source>
        <dbReference type="ARBA" id="ARBA00022777"/>
    </source>
</evidence>
<dbReference type="AlphaFoldDB" id="A0A2K1JIK1"/>
<dbReference type="EnsemblPlants" id="Pp3c14_20680V3.1">
    <property type="protein sequence ID" value="Pp3c14_20680V3.1"/>
    <property type="gene ID" value="Pp3c14_20680"/>
</dbReference>
<organism evidence="18">
    <name type="scientific">Physcomitrium patens</name>
    <name type="common">Spreading-leaved earth moss</name>
    <name type="synonym">Physcomitrella patens</name>
    <dbReference type="NCBI Taxonomy" id="3218"/>
    <lineage>
        <taxon>Eukaryota</taxon>
        <taxon>Viridiplantae</taxon>
        <taxon>Streptophyta</taxon>
        <taxon>Embryophyta</taxon>
        <taxon>Bryophyta</taxon>
        <taxon>Bryophytina</taxon>
        <taxon>Bryopsida</taxon>
        <taxon>Funariidae</taxon>
        <taxon>Funariales</taxon>
        <taxon>Funariaceae</taxon>
        <taxon>Physcomitrium</taxon>
    </lineage>
</organism>
<evidence type="ECO:0000256" key="15">
    <source>
        <dbReference type="RuleBase" id="RU000304"/>
    </source>
</evidence>
<evidence type="ECO:0000256" key="10">
    <source>
        <dbReference type="ARBA" id="ARBA00022842"/>
    </source>
</evidence>
<evidence type="ECO:0000256" key="12">
    <source>
        <dbReference type="ARBA" id="ARBA00047899"/>
    </source>
</evidence>
<dbReference type="GO" id="GO:0046872">
    <property type="term" value="F:metal ion binding"/>
    <property type="evidence" value="ECO:0007669"/>
    <property type="project" value="UniProtKB-KW"/>
</dbReference>
<dbReference type="GO" id="GO:0004674">
    <property type="term" value="F:protein serine/threonine kinase activity"/>
    <property type="evidence" value="ECO:0000318"/>
    <property type="project" value="GO_Central"/>
</dbReference>
<dbReference type="Gramene" id="Pp3c14_20680V3.1">
    <property type="protein sequence ID" value="Pp3c14_20680V3.1"/>
    <property type="gene ID" value="Pp3c14_20680"/>
</dbReference>
<comment type="cofactor">
    <cofactor evidence="1">
        <name>Mg(2+)</name>
        <dbReference type="ChEBI" id="CHEBI:18420"/>
    </cofactor>
</comment>
<dbReference type="SMART" id="SM00220">
    <property type="entry name" value="S_TKc"/>
    <property type="match status" value="1"/>
</dbReference>
<dbReference type="GO" id="GO:0005524">
    <property type="term" value="F:ATP binding"/>
    <property type="evidence" value="ECO:0007669"/>
    <property type="project" value="UniProtKB-UniRule"/>
</dbReference>
<evidence type="ECO:0000256" key="13">
    <source>
        <dbReference type="ARBA" id="ARBA00048679"/>
    </source>
</evidence>
<evidence type="ECO:0000259" key="17">
    <source>
        <dbReference type="PROSITE" id="PS50011"/>
    </source>
</evidence>
<dbReference type="PROSITE" id="PS00107">
    <property type="entry name" value="PROTEIN_KINASE_ATP"/>
    <property type="match status" value="1"/>
</dbReference>
<keyword evidence="8" id="KW-0418">Kinase</keyword>
<keyword evidence="9 14" id="KW-0067">ATP-binding</keyword>
<sequence length="362" mass="41482">MERYKVMRQLGDGTYGSVWKAVNNVTNEVVAIKKMKRKFYSWDECMNLREVKSLRKLKHPNIVKLKEVIRENDELFFVFEYMEYNLYQLSKDNDKPFPEAKIRSLAFQILQALEYMHKHGYFHRDLKPENLLVTKDVIKVADFGLAREVRSCPPYTDYVSTRWYRAPEVLLQSPTYCAAIEAINLISAMCVWDPRNRPTASQALQHPFFQIHQRIRARIPGCELAQAKTFIPSVVKANSLMKNEFEGQAGVRRGSALWTKQHGSPISSGKVRPAIIRPSISPAIPPLSHARGSATPTTNPSVPTPPTWCYVHPAVLSSNPTYTRPQIPDRETYQHAYHALPAITANPRRGQNMRQPYNMTVA</sequence>
<keyword evidence="6" id="KW-0479">Metal-binding</keyword>
<dbReference type="SUPFAM" id="SSF56112">
    <property type="entry name" value="Protein kinase-like (PK-like)"/>
    <property type="match status" value="1"/>
</dbReference>
<keyword evidence="11" id="KW-0966">Cell projection</keyword>
<feature type="region of interest" description="Disordered" evidence="16">
    <location>
        <begin position="282"/>
        <end position="302"/>
    </location>
</feature>
<evidence type="ECO:0000256" key="5">
    <source>
        <dbReference type="ARBA" id="ARBA00022679"/>
    </source>
</evidence>
<dbReference type="InterPro" id="IPR017441">
    <property type="entry name" value="Protein_kinase_ATP_BS"/>
</dbReference>